<reference evidence="2" key="1">
    <citation type="submission" date="2020-11" db="EMBL/GenBank/DDBJ databases">
        <authorList>
            <person name="Whitehead M."/>
        </authorList>
    </citation>
    <scope>NUCLEOTIDE SEQUENCE</scope>
    <source>
        <strain evidence="2">EGII</strain>
    </source>
</reference>
<dbReference type="AlphaFoldDB" id="A0A811VHI9"/>
<proteinExistence type="predicted"/>
<feature type="transmembrane region" description="Helical" evidence="1">
    <location>
        <begin position="95"/>
        <end position="118"/>
    </location>
</feature>
<sequence length="137" mass="15138">MALTMVVNAKPKKLLTMQVAQENEEKEAEIKKVAIWRCGVAAAAAAAAKHSGCWGMTTLLPLAIANAADVAVLVLRRPIICAFKATSRINTKYQIWLILQMLLLLLPLLVVAVSWPVVWRKILPWPQMQLVGRQLMG</sequence>
<feature type="transmembrane region" description="Helical" evidence="1">
    <location>
        <begin position="54"/>
        <end position="75"/>
    </location>
</feature>
<gene>
    <name evidence="2" type="ORF">CCAP1982_LOCUS22552</name>
</gene>
<evidence type="ECO:0000313" key="2">
    <source>
        <dbReference type="EMBL" id="CAD7014551.1"/>
    </source>
</evidence>
<accession>A0A811VHI9</accession>
<protein>
    <submittedName>
        <fullName evidence="2">(Mediterranean fruit fly) hypothetical protein</fullName>
    </submittedName>
</protein>
<dbReference type="EMBL" id="CAJHJT010000056">
    <property type="protein sequence ID" value="CAD7014551.1"/>
    <property type="molecule type" value="Genomic_DNA"/>
</dbReference>
<evidence type="ECO:0000256" key="1">
    <source>
        <dbReference type="SAM" id="Phobius"/>
    </source>
</evidence>
<keyword evidence="1" id="KW-1133">Transmembrane helix</keyword>
<keyword evidence="1" id="KW-0472">Membrane</keyword>
<keyword evidence="1" id="KW-0812">Transmembrane</keyword>
<organism evidence="2 3">
    <name type="scientific">Ceratitis capitata</name>
    <name type="common">Mediterranean fruit fly</name>
    <name type="synonym">Tephritis capitata</name>
    <dbReference type="NCBI Taxonomy" id="7213"/>
    <lineage>
        <taxon>Eukaryota</taxon>
        <taxon>Metazoa</taxon>
        <taxon>Ecdysozoa</taxon>
        <taxon>Arthropoda</taxon>
        <taxon>Hexapoda</taxon>
        <taxon>Insecta</taxon>
        <taxon>Pterygota</taxon>
        <taxon>Neoptera</taxon>
        <taxon>Endopterygota</taxon>
        <taxon>Diptera</taxon>
        <taxon>Brachycera</taxon>
        <taxon>Muscomorpha</taxon>
        <taxon>Tephritoidea</taxon>
        <taxon>Tephritidae</taxon>
        <taxon>Ceratitis</taxon>
        <taxon>Ceratitis</taxon>
    </lineage>
</organism>
<name>A0A811VHI9_CERCA</name>
<keyword evidence="3" id="KW-1185">Reference proteome</keyword>
<evidence type="ECO:0000313" key="3">
    <source>
        <dbReference type="Proteomes" id="UP000606786"/>
    </source>
</evidence>
<dbReference type="Proteomes" id="UP000606786">
    <property type="component" value="Unassembled WGS sequence"/>
</dbReference>
<comment type="caution">
    <text evidence="2">The sequence shown here is derived from an EMBL/GenBank/DDBJ whole genome shotgun (WGS) entry which is preliminary data.</text>
</comment>